<keyword evidence="5" id="KW-0560">Oxidoreductase</keyword>
<dbReference type="PANTHER" id="PTHR11082:SF31">
    <property type="entry name" value="TRNA-DIHYDROURIDINE(20A_20B) SYNTHASE [NAD(P)+]-LIKE"/>
    <property type="match status" value="1"/>
</dbReference>
<evidence type="ECO:0000259" key="8">
    <source>
        <dbReference type="Pfam" id="PF01207"/>
    </source>
</evidence>
<evidence type="ECO:0000256" key="5">
    <source>
        <dbReference type="ARBA" id="ARBA00023002"/>
    </source>
</evidence>
<comment type="caution">
    <text evidence="9">The sequence shown here is derived from an EMBL/GenBank/DDBJ whole genome shotgun (WGS) entry which is preliminary data.</text>
</comment>
<protein>
    <recommendedName>
        <fullName evidence="8">DUS-like FMN-binding domain-containing protein</fullName>
    </recommendedName>
</protein>
<keyword evidence="4" id="KW-0819">tRNA processing</keyword>
<dbReference type="GO" id="GO:0050660">
    <property type="term" value="F:flavin adenine dinucleotide binding"/>
    <property type="evidence" value="ECO:0007669"/>
    <property type="project" value="InterPro"/>
</dbReference>
<feature type="binding site" evidence="7">
    <location>
        <begin position="198"/>
        <end position="200"/>
    </location>
    <ligand>
        <name>FMN</name>
        <dbReference type="ChEBI" id="CHEBI:58210"/>
    </ligand>
</feature>
<dbReference type="Pfam" id="PF01207">
    <property type="entry name" value="Dus"/>
    <property type="match status" value="1"/>
</dbReference>
<feature type="binding site" evidence="7">
    <location>
        <position position="168"/>
    </location>
    <ligand>
        <name>FMN</name>
        <dbReference type="ChEBI" id="CHEBI:58210"/>
    </ligand>
</feature>
<comment type="cofactor">
    <cofactor evidence="1 7">
        <name>FMN</name>
        <dbReference type="ChEBI" id="CHEBI:58210"/>
    </cofactor>
</comment>
<evidence type="ECO:0000256" key="3">
    <source>
        <dbReference type="ARBA" id="ARBA00022643"/>
    </source>
</evidence>
<dbReference type="PANTHER" id="PTHR11082">
    <property type="entry name" value="TRNA-DIHYDROURIDINE SYNTHASE"/>
    <property type="match status" value="1"/>
</dbReference>
<feature type="active site" description="Proton donor" evidence="6">
    <location>
        <position position="98"/>
    </location>
</feature>
<dbReference type="InterPro" id="IPR013785">
    <property type="entry name" value="Aldolase_TIM"/>
</dbReference>
<evidence type="ECO:0000256" key="4">
    <source>
        <dbReference type="ARBA" id="ARBA00022694"/>
    </source>
</evidence>
<accession>A0AA36D2C4</accession>
<feature type="binding site" evidence="7">
    <location>
        <begin position="15"/>
        <end position="17"/>
    </location>
    <ligand>
        <name>FMN</name>
        <dbReference type="ChEBI" id="CHEBI:58210"/>
    </ligand>
</feature>
<gene>
    <name evidence="9" type="ORF">MSPICULIGERA_LOCUS18007</name>
</gene>
<keyword evidence="7" id="KW-0547">Nucleotide-binding</keyword>
<evidence type="ECO:0000313" key="10">
    <source>
        <dbReference type="Proteomes" id="UP001177023"/>
    </source>
</evidence>
<proteinExistence type="predicted"/>
<name>A0AA36D2C4_9BILA</name>
<feature type="non-terminal residue" evidence="9">
    <location>
        <position position="1"/>
    </location>
</feature>
<organism evidence="9 10">
    <name type="scientific">Mesorhabditis spiculigera</name>
    <dbReference type="NCBI Taxonomy" id="96644"/>
    <lineage>
        <taxon>Eukaryota</taxon>
        <taxon>Metazoa</taxon>
        <taxon>Ecdysozoa</taxon>
        <taxon>Nematoda</taxon>
        <taxon>Chromadorea</taxon>
        <taxon>Rhabditida</taxon>
        <taxon>Rhabditina</taxon>
        <taxon>Rhabditomorpha</taxon>
        <taxon>Rhabditoidea</taxon>
        <taxon>Rhabditidae</taxon>
        <taxon>Mesorhabditinae</taxon>
        <taxon>Mesorhabditis</taxon>
    </lineage>
</organism>
<dbReference type="InterPro" id="IPR018517">
    <property type="entry name" value="tRNA_hU_synthase_CS"/>
</dbReference>
<dbReference type="GO" id="GO:0017150">
    <property type="term" value="F:tRNA dihydrouridine synthase activity"/>
    <property type="evidence" value="ECO:0007669"/>
    <property type="project" value="InterPro"/>
</dbReference>
<evidence type="ECO:0000313" key="9">
    <source>
        <dbReference type="EMBL" id="CAJ0579802.1"/>
    </source>
</evidence>
<evidence type="ECO:0000256" key="2">
    <source>
        <dbReference type="ARBA" id="ARBA00022630"/>
    </source>
</evidence>
<dbReference type="CDD" id="cd02801">
    <property type="entry name" value="DUS_like_FMN"/>
    <property type="match status" value="1"/>
</dbReference>
<dbReference type="PIRSF" id="PIRSF006621">
    <property type="entry name" value="Dus"/>
    <property type="match status" value="1"/>
</dbReference>
<keyword evidence="2" id="KW-0285">Flavoprotein</keyword>
<dbReference type="InterPro" id="IPR035587">
    <property type="entry name" value="DUS-like_FMN-bd"/>
</dbReference>
<keyword evidence="3 7" id="KW-0288">FMN</keyword>
<evidence type="ECO:0000256" key="6">
    <source>
        <dbReference type="PIRSR" id="PIRSR006621-1"/>
    </source>
</evidence>
<keyword evidence="10" id="KW-1185">Reference proteome</keyword>
<evidence type="ECO:0000256" key="1">
    <source>
        <dbReference type="ARBA" id="ARBA00001917"/>
    </source>
</evidence>
<feature type="binding site" evidence="7">
    <location>
        <position position="69"/>
    </location>
    <ligand>
        <name>FMN</name>
        <dbReference type="ChEBI" id="CHEBI:58210"/>
    </ligand>
</feature>
<dbReference type="AlphaFoldDB" id="A0AA36D2C4"/>
<dbReference type="InterPro" id="IPR001269">
    <property type="entry name" value="DUS_fam"/>
</dbReference>
<feature type="domain" description="DUS-like FMN-binding" evidence="8">
    <location>
        <begin position="13"/>
        <end position="271"/>
    </location>
</feature>
<dbReference type="Proteomes" id="UP001177023">
    <property type="component" value="Unassembled WGS sequence"/>
</dbReference>
<dbReference type="EMBL" id="CATQJA010002657">
    <property type="protein sequence ID" value="CAJ0579802.1"/>
    <property type="molecule type" value="Genomic_DNA"/>
</dbReference>
<dbReference type="Gene3D" id="3.20.20.70">
    <property type="entry name" value="Aldolase class I"/>
    <property type="match status" value="1"/>
</dbReference>
<dbReference type="PROSITE" id="PS01136">
    <property type="entry name" value="UPF0034"/>
    <property type="match status" value="1"/>
</dbReference>
<sequence>MDERPLSNCKYYAAPMVRYSKLVFRKLVRLYNVDCCFTPMIYAKEFLQSDVARNSEFTTDTDDHPLIVQFASNDPVEFAAATELVYKYSNGVDLNCGCPKGDVRARGYGSSLLTQPELLADIVRQTRNRISDDKFAISLKIRIQDPLERTVDLCRKAAAAGVNHLTAHARYHWERMEAPHYETIAVIKDAVDVPIILNGGVKTLEEANRLLEETRCDGIMAANGLLNNPTLFSGEPVTTWECVQKFISLSVDHGLTFHLFHQHLAMMLDNVLTPRQRTRFNETQTMSGVVDFLENAYNPVLPPLRVAPL</sequence>
<evidence type="ECO:0000256" key="7">
    <source>
        <dbReference type="PIRSR" id="PIRSR006621-2"/>
    </source>
</evidence>
<dbReference type="SUPFAM" id="SSF51395">
    <property type="entry name" value="FMN-linked oxidoreductases"/>
    <property type="match status" value="1"/>
</dbReference>
<reference evidence="9" key="1">
    <citation type="submission" date="2023-06" db="EMBL/GenBank/DDBJ databases">
        <authorList>
            <person name="Delattre M."/>
        </authorList>
    </citation>
    <scope>NUCLEOTIDE SEQUENCE</scope>
    <source>
        <strain evidence="9">AF72</strain>
    </source>
</reference>